<dbReference type="Proteomes" id="UP001501692">
    <property type="component" value="Unassembled WGS sequence"/>
</dbReference>
<keyword evidence="2" id="KW-1185">Reference proteome</keyword>
<evidence type="ECO:0000313" key="2">
    <source>
        <dbReference type="Proteomes" id="UP001501692"/>
    </source>
</evidence>
<reference evidence="2" key="1">
    <citation type="journal article" date="2019" name="Int. J. Syst. Evol. Microbiol.">
        <title>The Global Catalogue of Microorganisms (GCM) 10K type strain sequencing project: providing services to taxonomists for standard genome sequencing and annotation.</title>
        <authorList>
            <consortium name="The Broad Institute Genomics Platform"/>
            <consortium name="The Broad Institute Genome Sequencing Center for Infectious Disease"/>
            <person name="Wu L."/>
            <person name="Ma J."/>
        </authorList>
    </citation>
    <scope>NUCLEOTIDE SEQUENCE [LARGE SCALE GENOMIC DNA]</scope>
    <source>
        <strain evidence="2">JCM 18287</strain>
    </source>
</reference>
<dbReference type="EMBL" id="BAABJK010000006">
    <property type="protein sequence ID" value="GAA4969813.1"/>
    <property type="molecule type" value="Genomic_DNA"/>
</dbReference>
<comment type="caution">
    <text evidence="1">The sequence shown here is derived from an EMBL/GenBank/DDBJ whole genome shotgun (WGS) entry which is preliminary data.</text>
</comment>
<name>A0ABP9HFI0_9FLAO</name>
<organism evidence="1 2">
    <name type="scientific">Algibacter aquimarinus</name>
    <dbReference type="NCBI Taxonomy" id="1136748"/>
    <lineage>
        <taxon>Bacteria</taxon>
        <taxon>Pseudomonadati</taxon>
        <taxon>Bacteroidota</taxon>
        <taxon>Flavobacteriia</taxon>
        <taxon>Flavobacteriales</taxon>
        <taxon>Flavobacteriaceae</taxon>
        <taxon>Algibacter</taxon>
    </lineage>
</organism>
<proteinExistence type="predicted"/>
<gene>
    <name evidence="1" type="ORF">GCM10023315_19480</name>
</gene>
<evidence type="ECO:0000313" key="1">
    <source>
        <dbReference type="EMBL" id="GAA4969813.1"/>
    </source>
</evidence>
<sequence>MLITINMLNYIFDSISFLIVKYKGLIANQPKKQVNYLPVFLYKFVSIVYFKLPTISSGFTQAS</sequence>
<protein>
    <submittedName>
        <fullName evidence="1">Uncharacterized protein</fullName>
    </submittedName>
</protein>
<accession>A0ABP9HFI0</accession>